<keyword evidence="2" id="KW-1185">Reference proteome</keyword>
<protein>
    <submittedName>
        <fullName evidence="1">Uncharacterized protein</fullName>
    </submittedName>
</protein>
<evidence type="ECO:0000313" key="1">
    <source>
        <dbReference type="EMBL" id="AGS82040.1"/>
    </source>
</evidence>
<gene>
    <name evidence="1" type="ORF">PaBG_00156</name>
</gene>
<evidence type="ECO:0000313" key="2">
    <source>
        <dbReference type="Proteomes" id="UP000015545"/>
    </source>
</evidence>
<name>S5VZM2_9CAUD</name>
<dbReference type="EMBL" id="KF147891">
    <property type="protein sequence ID" value="AGS82040.1"/>
    <property type="molecule type" value="Genomic_DNA"/>
</dbReference>
<dbReference type="Proteomes" id="UP000015545">
    <property type="component" value="Segment"/>
</dbReference>
<proteinExistence type="predicted"/>
<dbReference type="RefSeq" id="YP_008433487.1">
    <property type="nucleotide sequence ID" value="NC_022096.1"/>
</dbReference>
<dbReference type="OrthoDB" id="30755at10239"/>
<dbReference type="KEGG" id="vg:16574842"/>
<accession>S5VZM2</accession>
<reference evidence="1 2" key="1">
    <citation type="journal article" date="2014" name="Genome Announc.">
        <title>Complete Genome Sequence of the Novel Giant Pseudomonas Phage PaBG.</title>
        <authorList>
            <person name="Sykilinda N.N."/>
            <person name="Bondar A.A."/>
            <person name="Gorshkova A.S."/>
            <person name="Kurochkina L.P."/>
            <person name="Kulikov E.E."/>
            <person name="Shneider M.M."/>
            <person name="Kadykov V.A."/>
            <person name="Solovjeva N.V."/>
            <person name="Kabilov M.R."/>
            <person name="Mesyanzhinov V.V."/>
            <person name="Vlassov V.V."/>
            <person name="Drukker V.V."/>
            <person name="Miroshnikov K.A."/>
        </authorList>
    </citation>
    <scope>NUCLEOTIDE SEQUENCE [LARGE SCALE GENOMIC DNA]</scope>
</reference>
<sequence length="373" mass="41977">MAIKRGTNTIRREHARNYTHVQAQKRLDEAVAPFNRQVENSLAVDAVEIDYYHIQQKTGIPCTCEKVALEPLIDDLEETNIPPIIPTADDDNTGIKVKFQDDEIFGDSIAEKIFNDGPDTIIDVTGDSGRSTFQELKAMGEDNFADGLLGGGSVDCGVCYRTGFQPPYKAYGKQRFIFTNYQIEGASGYRVNTTKQPHTIERHSPSTPGYVMFKTLVPKYFVSLTYSIRDNLVYLVSDKLFRTDGEPLRAEDVRSFAGREMEFLVKAECFTHIVLEFELDVPKLLANISGEVAALDYERLVTIGDINVILPPSLAEVENGDILIIKKRNLALKVRDKDRKITADKRRLEWSVSTRVLQPTEALRNIAAGFKLY</sequence>
<organism evidence="1 2">
    <name type="scientific">Pseudomonas phage PaBG</name>
    <dbReference type="NCBI Taxonomy" id="1335230"/>
    <lineage>
        <taxon>Viruses</taxon>
        <taxon>Duplodnaviria</taxon>
        <taxon>Heunggongvirae</taxon>
        <taxon>Uroviricota</taxon>
        <taxon>Caudoviricetes</taxon>
        <taxon>Baikalvirus</taxon>
        <taxon>Baikalvirus PaBG</taxon>
    </lineage>
</organism>